<dbReference type="PANTHER" id="PTHR30195">
    <property type="entry name" value="TYPE I SITE-SPECIFIC DEOXYRIBONUCLEASE PROTEIN SUBUNIT M AND R"/>
    <property type="match status" value="1"/>
</dbReference>
<dbReference type="AlphaFoldDB" id="A0A516GDE1"/>
<dbReference type="REBASE" id="353363">
    <property type="entry name" value="OspM54IIP"/>
</dbReference>
<proteinExistence type="inferred from homology"/>
<evidence type="ECO:0000256" key="6">
    <source>
        <dbReference type="ARBA" id="ARBA00022747"/>
    </source>
</evidence>
<evidence type="ECO:0000256" key="7">
    <source>
        <dbReference type="ARBA" id="ARBA00022759"/>
    </source>
</evidence>
<sequence length="1090" mass="120933">MSIDFAGLSEAEWEQAALDDLAEQGWEPRHGKAIAPGSGERETWSDIVLPTRFLDALQRLNTTVPVQYLKQAADEILRPSSNDAITENRRTHVYLTEGYRGISWIDHEGVEHNPTIRLVSTEPSDNDWLAVNQVTVRDLEVERRLDIVLYCNGLPVSILELKKAGAQKADVAAAHAQLRTYVRELPMIFRFAVMTVASDGVLAKYGTPFTPLNHFSPWNVDEDGQPIGYADASEHAGPGTGLEQLIAGVFHQDRFLQLLRNFTAYDSTGDDGLLKRIAKPHQYFAVNRAVGETIKAVGSHGKAGVVWHTQGSGKSMEMELYTHYVQRHPALENPTVILVTDRTELDGQLYGGFKRSLLLPEDPVQVTKRAQLRTILSDRLSGGIIFTTLQKFGLSRSEREAGENHPLLSDRRNIIVVVDEAHRSHYDDLDGYARHLKDALPNATLIAFTGTPISFTDRNTQQVFGDYIDVYDLTRAVNDGATVPVHFEPRLIKVGLVDGVTEDQLDAAADEVTVGLDDVERDKVERSVAVVNAVYGAPARIEKLAEDLVGHWEQRRAVMDEFIQGPGKGLIVGGTREICARLYDAIVALRPDWHSDELEKGRIKVVYTGDRTDQPPVSDHVRRESENKAIKARLKDEDDELELVIVKDMMLTGYDSPPLHTLYLDRPLKGALLMQTLARVNRTFRGKQDGLLVAYAPLAENLQAALAEYTPTDQETKPLGRDFSGAVTLTHELVDQLDALTAGFAWRQAYSDRASRGDARAWFHVVTAMVNHLRNPATPGNQATEGSGEEAGMGLATAYRQTSTALARAWALCSASGQLEEIRPTVRFYEEVRVWMAKLDAEERQASGEPIPADVERLLGSLIAQSTEIGEVLDIYEAAGMPRPSLMDLGPEFVTQAQQAENPHLAIEALRDLVARESVKATGTNSIRQRAFSERIQELMRKYTNQQLTSAEVIAELIALAQETVAEHDRGKRFDPPLQVDELTFYDAVSLNESALDVLGEGKLAEIARDLVAAMRRDIRTDWTVREDVRAKMRTTIKRLLLKHGYPPDQSAAAVKQVMDQMEAMAPRLAVTGRSAFARRRRGVGGRSGS</sequence>
<keyword evidence="5 11" id="KW-0547">Nucleotide-binding</keyword>
<evidence type="ECO:0000256" key="2">
    <source>
        <dbReference type="ARBA" id="ARBA00008598"/>
    </source>
</evidence>
<dbReference type="EC" id="3.1.21.3" evidence="11"/>
<dbReference type="SUPFAM" id="SSF52540">
    <property type="entry name" value="P-loop containing nucleoside triphosphate hydrolases"/>
    <property type="match status" value="1"/>
</dbReference>
<dbReference type="InterPro" id="IPR051268">
    <property type="entry name" value="Type-I_R_enzyme_R_subunit"/>
</dbReference>
<dbReference type="Pfam" id="PF11867">
    <property type="entry name" value="T1RH-like_C"/>
    <property type="match status" value="1"/>
</dbReference>
<dbReference type="GO" id="GO:0005524">
    <property type="term" value="F:ATP binding"/>
    <property type="evidence" value="ECO:0007669"/>
    <property type="project" value="UniProtKB-KW"/>
</dbReference>
<keyword evidence="4" id="KW-0540">Nuclease</keyword>
<comment type="subunit">
    <text evidence="3 11">The type I restriction/modification system is composed of three polypeptides R, M and S.</text>
</comment>
<dbReference type="PROSITE" id="PS51192">
    <property type="entry name" value="HELICASE_ATP_BIND_1"/>
    <property type="match status" value="1"/>
</dbReference>
<dbReference type="InterPro" id="IPR004473">
    <property type="entry name" value="Restrct_endonuc_typeI_HsdR"/>
</dbReference>
<dbReference type="KEGG" id="orz:FNH13_15385"/>
<dbReference type="Gene3D" id="3.40.50.300">
    <property type="entry name" value="P-loop containing nucleotide triphosphate hydrolases"/>
    <property type="match status" value="2"/>
</dbReference>
<dbReference type="Pfam" id="PF18766">
    <property type="entry name" value="SWI2_SNF2"/>
    <property type="match status" value="1"/>
</dbReference>
<dbReference type="SMART" id="SM00487">
    <property type="entry name" value="DEXDc"/>
    <property type="match status" value="1"/>
</dbReference>
<evidence type="ECO:0000313" key="13">
    <source>
        <dbReference type="EMBL" id="QDO89544.1"/>
    </source>
</evidence>
<dbReference type="OrthoDB" id="9758243at2"/>
<evidence type="ECO:0000313" key="14">
    <source>
        <dbReference type="Proteomes" id="UP000315395"/>
    </source>
</evidence>
<protein>
    <recommendedName>
        <fullName evidence="11">Type I restriction enzyme endonuclease subunit</fullName>
        <shortName evidence="11">R protein</shortName>
        <ecNumber evidence="11">3.1.21.3</ecNumber>
    </recommendedName>
</protein>
<dbReference type="EMBL" id="CP041616">
    <property type="protein sequence ID" value="QDO89544.1"/>
    <property type="molecule type" value="Genomic_DNA"/>
</dbReference>
<evidence type="ECO:0000256" key="5">
    <source>
        <dbReference type="ARBA" id="ARBA00022741"/>
    </source>
</evidence>
<dbReference type="InterPro" id="IPR007409">
    <property type="entry name" value="Restrct_endonuc_type1_HsdR_N"/>
</dbReference>
<dbReference type="GO" id="GO:0003677">
    <property type="term" value="F:DNA binding"/>
    <property type="evidence" value="ECO:0007669"/>
    <property type="project" value="UniProtKB-KW"/>
</dbReference>
<dbReference type="InterPro" id="IPR021810">
    <property type="entry name" value="T1RH-like_C"/>
</dbReference>
<dbReference type="Pfam" id="PF22679">
    <property type="entry name" value="T1R_D3-like"/>
    <property type="match status" value="1"/>
</dbReference>
<feature type="domain" description="Helicase ATP-binding" evidence="12">
    <location>
        <begin position="295"/>
        <end position="470"/>
    </location>
</feature>
<evidence type="ECO:0000256" key="3">
    <source>
        <dbReference type="ARBA" id="ARBA00011296"/>
    </source>
</evidence>
<evidence type="ECO:0000259" key="12">
    <source>
        <dbReference type="PROSITE" id="PS51192"/>
    </source>
</evidence>
<comment type="similarity">
    <text evidence="2 11">Belongs to the HsdR family.</text>
</comment>
<dbReference type="InterPro" id="IPR040980">
    <property type="entry name" value="SWI2_SNF2"/>
</dbReference>
<dbReference type="NCBIfam" id="TIGR00348">
    <property type="entry name" value="hsdR"/>
    <property type="match status" value="1"/>
</dbReference>
<keyword evidence="6 11" id="KW-0680">Restriction system</keyword>
<dbReference type="CDD" id="cd22332">
    <property type="entry name" value="HsdR_N"/>
    <property type="match status" value="1"/>
</dbReference>
<gene>
    <name evidence="13" type="ORF">FNH13_15385</name>
</gene>
<dbReference type="CDD" id="cd18800">
    <property type="entry name" value="SF2_C_EcoR124I-like"/>
    <property type="match status" value="1"/>
</dbReference>
<evidence type="ECO:0000256" key="10">
    <source>
        <dbReference type="ARBA" id="ARBA00023125"/>
    </source>
</evidence>
<evidence type="ECO:0000256" key="1">
    <source>
        <dbReference type="ARBA" id="ARBA00000851"/>
    </source>
</evidence>
<dbReference type="GO" id="GO:0009307">
    <property type="term" value="P:DNA restriction-modification system"/>
    <property type="evidence" value="ECO:0007669"/>
    <property type="project" value="UniProtKB-KW"/>
</dbReference>
<keyword evidence="14" id="KW-1185">Reference proteome</keyword>
<dbReference type="GO" id="GO:0009035">
    <property type="term" value="F:type I site-specific deoxyribonuclease activity"/>
    <property type="evidence" value="ECO:0007669"/>
    <property type="project" value="UniProtKB-EC"/>
</dbReference>
<dbReference type="InterPro" id="IPR027417">
    <property type="entry name" value="P-loop_NTPase"/>
</dbReference>
<evidence type="ECO:0000256" key="9">
    <source>
        <dbReference type="ARBA" id="ARBA00022840"/>
    </source>
</evidence>
<dbReference type="PANTHER" id="PTHR30195:SF15">
    <property type="entry name" value="TYPE I RESTRICTION ENZYME HINDI ENDONUCLEASE SUBUNIT"/>
    <property type="match status" value="1"/>
</dbReference>
<dbReference type="Pfam" id="PF04313">
    <property type="entry name" value="HSDR_N"/>
    <property type="match status" value="1"/>
</dbReference>
<evidence type="ECO:0000256" key="11">
    <source>
        <dbReference type="RuleBase" id="RU364115"/>
    </source>
</evidence>
<comment type="catalytic activity">
    <reaction evidence="1 11">
        <text>Endonucleolytic cleavage of DNA to give random double-stranded fragments with terminal 5'-phosphates, ATP is simultaneously hydrolyzed.</text>
        <dbReference type="EC" id="3.1.21.3"/>
    </reaction>
</comment>
<accession>A0A516GDE1</accession>
<dbReference type="Gene3D" id="3.90.1570.50">
    <property type="match status" value="1"/>
</dbReference>
<keyword evidence="7 13" id="KW-0255">Endonuclease</keyword>
<dbReference type="Proteomes" id="UP000315395">
    <property type="component" value="Chromosome"/>
</dbReference>
<dbReference type="CDD" id="cd18030">
    <property type="entry name" value="DEXHc_RE_I_HsdR"/>
    <property type="match status" value="1"/>
</dbReference>
<reference evidence="13 14" key="1">
    <citation type="submission" date="2019-07" db="EMBL/GenBank/DDBJ databases">
        <title>complete genome sequencing of Ornithinimicrobium sp. H23M54.</title>
        <authorList>
            <person name="Bae J.-W."/>
            <person name="Lee S.-Y."/>
        </authorList>
    </citation>
    <scope>NUCLEOTIDE SEQUENCE [LARGE SCALE GENOMIC DNA]</scope>
    <source>
        <strain evidence="13 14">H23M54</strain>
    </source>
</reference>
<dbReference type="InterPro" id="IPR055180">
    <property type="entry name" value="HsdR_RecA-like_helicase_dom_2"/>
</dbReference>
<evidence type="ECO:0000256" key="4">
    <source>
        <dbReference type="ARBA" id="ARBA00022722"/>
    </source>
</evidence>
<keyword evidence="10 11" id="KW-0238">DNA-binding</keyword>
<keyword evidence="9 11" id="KW-0067">ATP-binding</keyword>
<dbReference type="RefSeq" id="WP_143784239.1">
    <property type="nucleotide sequence ID" value="NZ_CP041616.1"/>
</dbReference>
<dbReference type="InterPro" id="IPR014001">
    <property type="entry name" value="Helicase_ATP-bd"/>
</dbReference>
<name>A0A516GDE1_9MICO</name>
<keyword evidence="8 11" id="KW-0378">Hydrolase</keyword>
<organism evidence="13 14">
    <name type="scientific">Ornithinimicrobium ciconiae</name>
    <dbReference type="NCBI Taxonomy" id="2594265"/>
    <lineage>
        <taxon>Bacteria</taxon>
        <taxon>Bacillati</taxon>
        <taxon>Actinomycetota</taxon>
        <taxon>Actinomycetes</taxon>
        <taxon>Micrococcales</taxon>
        <taxon>Ornithinimicrobiaceae</taxon>
        <taxon>Ornithinimicrobium</taxon>
    </lineage>
</organism>
<evidence type="ECO:0000256" key="8">
    <source>
        <dbReference type="ARBA" id="ARBA00022801"/>
    </source>
</evidence>
<comment type="function">
    <text evidence="11">Subunit R is required for both nuclease and ATPase activities, but not for modification.</text>
</comment>